<proteinExistence type="predicted"/>
<sequence length="97" mass="10395">MLGFRLHKMGICLSNQIKAESPFHTATGATSSKTISADVTELSSSSSKRSSASIPPTPRSEGEILQSSNMKSFAFSDLKDAPTACWGREVLVLFTKV</sequence>
<evidence type="ECO:0000313" key="2">
    <source>
        <dbReference type="EMBL" id="KAG6427365.1"/>
    </source>
</evidence>
<feature type="region of interest" description="Disordered" evidence="1">
    <location>
        <begin position="38"/>
        <end position="65"/>
    </location>
</feature>
<name>A0A8X8Y6R4_SALSN</name>
<evidence type="ECO:0000313" key="3">
    <source>
        <dbReference type="Proteomes" id="UP000298416"/>
    </source>
</evidence>
<protein>
    <submittedName>
        <fullName evidence="2">Uncharacterized protein</fullName>
    </submittedName>
</protein>
<dbReference type="EMBL" id="PNBA02000004">
    <property type="protein sequence ID" value="KAG6427365.1"/>
    <property type="molecule type" value="Genomic_DNA"/>
</dbReference>
<gene>
    <name evidence="2" type="ORF">SASPL_111607</name>
</gene>
<comment type="caution">
    <text evidence="2">The sequence shown here is derived from an EMBL/GenBank/DDBJ whole genome shotgun (WGS) entry which is preliminary data.</text>
</comment>
<dbReference type="AlphaFoldDB" id="A0A8X8Y6R4"/>
<reference evidence="2" key="1">
    <citation type="submission" date="2018-01" db="EMBL/GenBank/DDBJ databases">
        <authorList>
            <person name="Mao J.F."/>
        </authorList>
    </citation>
    <scope>NUCLEOTIDE SEQUENCE</scope>
    <source>
        <strain evidence="2">Huo1</strain>
        <tissue evidence="2">Leaf</tissue>
    </source>
</reference>
<accession>A0A8X8Y6R4</accession>
<reference evidence="2" key="2">
    <citation type="submission" date="2020-08" db="EMBL/GenBank/DDBJ databases">
        <title>Plant Genome Project.</title>
        <authorList>
            <person name="Zhang R.-G."/>
        </authorList>
    </citation>
    <scope>NUCLEOTIDE SEQUENCE</scope>
    <source>
        <strain evidence="2">Huo1</strain>
        <tissue evidence="2">Leaf</tissue>
    </source>
</reference>
<keyword evidence="3" id="KW-1185">Reference proteome</keyword>
<evidence type="ECO:0000256" key="1">
    <source>
        <dbReference type="SAM" id="MobiDB-lite"/>
    </source>
</evidence>
<organism evidence="2">
    <name type="scientific">Salvia splendens</name>
    <name type="common">Scarlet sage</name>
    <dbReference type="NCBI Taxonomy" id="180675"/>
    <lineage>
        <taxon>Eukaryota</taxon>
        <taxon>Viridiplantae</taxon>
        <taxon>Streptophyta</taxon>
        <taxon>Embryophyta</taxon>
        <taxon>Tracheophyta</taxon>
        <taxon>Spermatophyta</taxon>
        <taxon>Magnoliopsida</taxon>
        <taxon>eudicotyledons</taxon>
        <taxon>Gunneridae</taxon>
        <taxon>Pentapetalae</taxon>
        <taxon>asterids</taxon>
        <taxon>lamiids</taxon>
        <taxon>Lamiales</taxon>
        <taxon>Lamiaceae</taxon>
        <taxon>Nepetoideae</taxon>
        <taxon>Mentheae</taxon>
        <taxon>Salviinae</taxon>
        <taxon>Salvia</taxon>
        <taxon>Salvia subgen. Calosphace</taxon>
        <taxon>core Calosphace</taxon>
    </lineage>
</organism>
<dbReference type="Proteomes" id="UP000298416">
    <property type="component" value="Unassembled WGS sequence"/>
</dbReference>
<feature type="compositionally biased region" description="Low complexity" evidence="1">
    <location>
        <begin position="43"/>
        <end position="53"/>
    </location>
</feature>